<evidence type="ECO:0000259" key="1">
    <source>
        <dbReference type="PROSITE" id="PS50075"/>
    </source>
</evidence>
<dbReference type="SUPFAM" id="SSF47336">
    <property type="entry name" value="ACP-like"/>
    <property type="match status" value="1"/>
</dbReference>
<sequence length="87" mass="9723">MSHTDAIRQFVITEFLPDLDPGDLADDHDLITDSVIDSVGTLKLIAWVENTFDLRVGDTELDPDNFRTVTAIDSFIARMREAEAAEN</sequence>
<name>A0A4P6Q2X4_9ACTN</name>
<dbReference type="OrthoDB" id="2625323at2"/>
<dbReference type="RefSeq" id="WP_131099021.1">
    <property type="nucleotide sequence ID" value="NZ_CP036455.1"/>
</dbReference>
<dbReference type="KEGG" id="strr:EKD16_15765"/>
<dbReference type="Gene3D" id="1.10.1200.10">
    <property type="entry name" value="ACP-like"/>
    <property type="match status" value="1"/>
</dbReference>
<keyword evidence="2" id="KW-0436">Ligase</keyword>
<dbReference type="GO" id="GO:0016874">
    <property type="term" value="F:ligase activity"/>
    <property type="evidence" value="ECO:0007669"/>
    <property type="project" value="UniProtKB-KW"/>
</dbReference>
<evidence type="ECO:0000313" key="3">
    <source>
        <dbReference type="Proteomes" id="UP000292235"/>
    </source>
</evidence>
<keyword evidence="3" id="KW-1185">Reference proteome</keyword>
<feature type="domain" description="Carrier" evidence="1">
    <location>
        <begin position="2"/>
        <end position="80"/>
    </location>
</feature>
<dbReference type="InterPro" id="IPR009081">
    <property type="entry name" value="PP-bd_ACP"/>
</dbReference>
<accession>A0A4P6Q2X4</accession>
<evidence type="ECO:0000313" key="2">
    <source>
        <dbReference type="EMBL" id="QBI54925.1"/>
    </source>
</evidence>
<dbReference type="EC" id="6.1.1.13" evidence="2"/>
<dbReference type="EMBL" id="CP036455">
    <property type="protein sequence ID" value="QBI54925.1"/>
    <property type="molecule type" value="Genomic_DNA"/>
</dbReference>
<dbReference type="PROSITE" id="PS50075">
    <property type="entry name" value="CARRIER"/>
    <property type="match status" value="1"/>
</dbReference>
<reference evidence="2 3" key="1">
    <citation type="submission" date="2019-02" db="EMBL/GenBank/DDBJ databases">
        <authorList>
            <person name="Khodamoradi S."/>
            <person name="Hahnke R.L."/>
            <person name="Kaempfer P."/>
            <person name="Schumann P."/>
            <person name="Rohde M."/>
            <person name="Steinert M."/>
            <person name="Luzhetskyy A."/>
            <person name="Wink J."/>
            <person name="Ruckert C."/>
        </authorList>
    </citation>
    <scope>NUCLEOTIDE SEQUENCE [LARGE SCALE GENOMIC DNA]</scope>
    <source>
        <strain evidence="2 3">M2</strain>
    </source>
</reference>
<dbReference type="Proteomes" id="UP000292235">
    <property type="component" value="Chromosome"/>
</dbReference>
<gene>
    <name evidence="2" type="primary">dltC</name>
    <name evidence="2" type="ORF">EKD16_15765</name>
</gene>
<organism evidence="2 3">
    <name type="scientific">Streptomonospora litoralis</name>
    <dbReference type="NCBI Taxonomy" id="2498135"/>
    <lineage>
        <taxon>Bacteria</taxon>
        <taxon>Bacillati</taxon>
        <taxon>Actinomycetota</taxon>
        <taxon>Actinomycetes</taxon>
        <taxon>Streptosporangiales</taxon>
        <taxon>Nocardiopsidaceae</taxon>
        <taxon>Streptomonospora</taxon>
    </lineage>
</organism>
<proteinExistence type="predicted"/>
<dbReference type="InterPro" id="IPR036736">
    <property type="entry name" value="ACP-like_sf"/>
</dbReference>
<dbReference type="AlphaFoldDB" id="A0A4P6Q2X4"/>
<protein>
    <submittedName>
        <fullName evidence="2">D-alanine--poly(Phosphoribitol) ligase subunit 2</fullName>
        <ecNumber evidence="2">6.1.1.13</ecNumber>
    </submittedName>
</protein>